<protein>
    <submittedName>
        <fullName evidence="2">Uncharacterized protein</fullName>
    </submittedName>
</protein>
<proteinExistence type="predicted"/>
<sequence>MRVLAQFFVLCTIWISAGLSIPTPAENAVATPPAEFTANPTPGGGGSKYRDSPHFRMYNYTTTTAADSTIKTLESAYSCFVDDLGWRSTGLTYNGELSDSGPYYKLNVYNVGALTGAAANTGTESKTGLSFLNIVTQYLNTPSVFVHEFGHALTYCEKYWIDQIRTGAWWETIAQFVADTYLTSPICSNARAKYNLSEGDTLIDINKVISDSFQIIVDATSNSGNYYQAWPFFTYLTNNPDNYTGLGWAIFPAVWTKYKRDSNETPLHVLERIAAPTRIQAIVGRYWARMAFVDIGHKKAQVAFQARRKSLNYANLDSLGGGKYRVKAARQPRYMGANIIPLKGTGAISVKVTVANSTAGFTATLAILGAEGTVSLLLYDAFKLTAELNRGLDYQLEVTGVTA</sequence>
<feature type="signal peptide" evidence="1">
    <location>
        <begin position="1"/>
        <end position="18"/>
    </location>
</feature>
<gene>
    <name evidence="2" type="ORF">G7Y89_g8215</name>
</gene>
<dbReference type="InterPro" id="IPR045690">
    <property type="entry name" value="DUF6055"/>
</dbReference>
<dbReference type="AlphaFoldDB" id="A0A8H4RJI7"/>
<comment type="caution">
    <text evidence="2">The sequence shown here is derived from an EMBL/GenBank/DDBJ whole genome shotgun (WGS) entry which is preliminary data.</text>
</comment>
<evidence type="ECO:0000313" key="3">
    <source>
        <dbReference type="Proteomes" id="UP000566819"/>
    </source>
</evidence>
<feature type="chain" id="PRO_5034103730" evidence="1">
    <location>
        <begin position="19"/>
        <end position="403"/>
    </location>
</feature>
<keyword evidence="3" id="KW-1185">Reference proteome</keyword>
<evidence type="ECO:0000313" key="2">
    <source>
        <dbReference type="EMBL" id="KAF4629931.1"/>
    </source>
</evidence>
<keyword evidence="1" id="KW-0732">Signal</keyword>
<name>A0A8H4RJI7_9HELO</name>
<reference evidence="2 3" key="1">
    <citation type="submission" date="2020-03" db="EMBL/GenBank/DDBJ databases">
        <title>Draft Genome Sequence of Cudoniella acicularis.</title>
        <authorList>
            <person name="Buettner E."/>
            <person name="Kellner H."/>
        </authorList>
    </citation>
    <scope>NUCLEOTIDE SEQUENCE [LARGE SCALE GENOMIC DNA]</scope>
    <source>
        <strain evidence="2 3">DSM 108380</strain>
    </source>
</reference>
<dbReference type="Pfam" id="PF19527">
    <property type="entry name" value="DUF6055"/>
    <property type="match status" value="1"/>
</dbReference>
<dbReference type="EMBL" id="JAAMPI010000610">
    <property type="protein sequence ID" value="KAF4629931.1"/>
    <property type="molecule type" value="Genomic_DNA"/>
</dbReference>
<organism evidence="2 3">
    <name type="scientific">Cudoniella acicularis</name>
    <dbReference type="NCBI Taxonomy" id="354080"/>
    <lineage>
        <taxon>Eukaryota</taxon>
        <taxon>Fungi</taxon>
        <taxon>Dikarya</taxon>
        <taxon>Ascomycota</taxon>
        <taxon>Pezizomycotina</taxon>
        <taxon>Leotiomycetes</taxon>
        <taxon>Helotiales</taxon>
        <taxon>Tricladiaceae</taxon>
        <taxon>Cudoniella</taxon>
    </lineage>
</organism>
<evidence type="ECO:0000256" key="1">
    <source>
        <dbReference type="SAM" id="SignalP"/>
    </source>
</evidence>
<dbReference type="Proteomes" id="UP000566819">
    <property type="component" value="Unassembled WGS sequence"/>
</dbReference>
<accession>A0A8H4RJI7</accession>
<dbReference type="OrthoDB" id="5319191at2759"/>